<dbReference type="HOGENOM" id="CLU_048296_1_0_1"/>
<dbReference type="OrthoDB" id="2746456at2759"/>
<dbReference type="Proteomes" id="UP000054166">
    <property type="component" value="Unassembled WGS sequence"/>
</dbReference>
<feature type="region of interest" description="Disordered" evidence="1">
    <location>
        <begin position="1"/>
        <end position="36"/>
    </location>
</feature>
<evidence type="ECO:0000259" key="2">
    <source>
        <dbReference type="PROSITE" id="PS50097"/>
    </source>
</evidence>
<reference evidence="3 4" key="1">
    <citation type="submission" date="2014-04" db="EMBL/GenBank/DDBJ databases">
        <authorList>
            <consortium name="DOE Joint Genome Institute"/>
            <person name="Kuo A."/>
            <person name="Tarkka M."/>
            <person name="Buscot F."/>
            <person name="Kohler A."/>
            <person name="Nagy L.G."/>
            <person name="Floudas D."/>
            <person name="Copeland A."/>
            <person name="Barry K.W."/>
            <person name="Cichocki N."/>
            <person name="Veneault-Fourrey C."/>
            <person name="LaButti K."/>
            <person name="Lindquist E.A."/>
            <person name="Lipzen A."/>
            <person name="Lundell T."/>
            <person name="Morin E."/>
            <person name="Murat C."/>
            <person name="Sun H."/>
            <person name="Tunlid A."/>
            <person name="Henrissat B."/>
            <person name="Grigoriev I.V."/>
            <person name="Hibbett D.S."/>
            <person name="Martin F."/>
            <person name="Nordberg H.P."/>
            <person name="Cantor M.N."/>
            <person name="Hua S.X."/>
        </authorList>
    </citation>
    <scope>NUCLEOTIDE SEQUENCE [LARGE SCALE GENOMIC DNA]</scope>
    <source>
        <strain evidence="3 4">F 1598</strain>
    </source>
</reference>
<proteinExistence type="predicted"/>
<dbReference type="AlphaFoldDB" id="A0A0C3FLX3"/>
<evidence type="ECO:0000256" key="1">
    <source>
        <dbReference type="SAM" id="MobiDB-lite"/>
    </source>
</evidence>
<dbReference type="InterPro" id="IPR011333">
    <property type="entry name" value="SKP1/BTB/POZ_sf"/>
</dbReference>
<organism evidence="3 4">
    <name type="scientific">Piloderma croceum (strain F 1598)</name>
    <dbReference type="NCBI Taxonomy" id="765440"/>
    <lineage>
        <taxon>Eukaryota</taxon>
        <taxon>Fungi</taxon>
        <taxon>Dikarya</taxon>
        <taxon>Basidiomycota</taxon>
        <taxon>Agaricomycotina</taxon>
        <taxon>Agaricomycetes</taxon>
        <taxon>Agaricomycetidae</taxon>
        <taxon>Atheliales</taxon>
        <taxon>Atheliaceae</taxon>
        <taxon>Piloderma</taxon>
    </lineage>
</organism>
<gene>
    <name evidence="3" type="ORF">PILCRDRAFT_9370</name>
</gene>
<accession>A0A0C3FLX3</accession>
<feature type="domain" description="BTB" evidence="2">
    <location>
        <begin position="47"/>
        <end position="113"/>
    </location>
</feature>
<protein>
    <recommendedName>
        <fullName evidence="2">BTB domain-containing protein</fullName>
    </recommendedName>
</protein>
<dbReference type="EMBL" id="KN833003">
    <property type="protein sequence ID" value="KIM80541.1"/>
    <property type="molecule type" value="Genomic_DNA"/>
</dbReference>
<evidence type="ECO:0000313" key="4">
    <source>
        <dbReference type="Proteomes" id="UP000054166"/>
    </source>
</evidence>
<dbReference type="PROSITE" id="PS50097">
    <property type="entry name" value="BTB"/>
    <property type="match status" value="1"/>
</dbReference>
<name>A0A0C3FLX3_PILCF</name>
<dbReference type="SUPFAM" id="SSF54695">
    <property type="entry name" value="POZ domain"/>
    <property type="match status" value="1"/>
</dbReference>
<feature type="compositionally biased region" description="Polar residues" evidence="1">
    <location>
        <begin position="1"/>
        <end position="12"/>
    </location>
</feature>
<dbReference type="Pfam" id="PF00651">
    <property type="entry name" value="BTB"/>
    <property type="match status" value="1"/>
</dbReference>
<feature type="compositionally biased region" description="Basic and acidic residues" evidence="1">
    <location>
        <begin position="13"/>
        <end position="22"/>
    </location>
</feature>
<dbReference type="InParanoid" id="A0A0C3FLX3"/>
<dbReference type="Gene3D" id="3.30.710.10">
    <property type="entry name" value="Potassium Channel Kv1.1, Chain A"/>
    <property type="match status" value="1"/>
</dbReference>
<dbReference type="InterPro" id="IPR000210">
    <property type="entry name" value="BTB/POZ_dom"/>
</dbReference>
<reference evidence="4" key="2">
    <citation type="submission" date="2015-01" db="EMBL/GenBank/DDBJ databases">
        <title>Evolutionary Origins and Diversification of the Mycorrhizal Mutualists.</title>
        <authorList>
            <consortium name="DOE Joint Genome Institute"/>
            <consortium name="Mycorrhizal Genomics Consortium"/>
            <person name="Kohler A."/>
            <person name="Kuo A."/>
            <person name="Nagy L.G."/>
            <person name="Floudas D."/>
            <person name="Copeland A."/>
            <person name="Barry K.W."/>
            <person name="Cichocki N."/>
            <person name="Veneault-Fourrey C."/>
            <person name="LaButti K."/>
            <person name="Lindquist E.A."/>
            <person name="Lipzen A."/>
            <person name="Lundell T."/>
            <person name="Morin E."/>
            <person name="Murat C."/>
            <person name="Riley R."/>
            <person name="Ohm R."/>
            <person name="Sun H."/>
            <person name="Tunlid A."/>
            <person name="Henrissat B."/>
            <person name="Grigoriev I.V."/>
            <person name="Hibbett D.S."/>
            <person name="Martin F."/>
        </authorList>
    </citation>
    <scope>NUCLEOTIDE SEQUENCE [LARGE SCALE GENOMIC DNA]</scope>
    <source>
        <strain evidence="4">F 1598</strain>
    </source>
</reference>
<keyword evidence="4" id="KW-1185">Reference proteome</keyword>
<evidence type="ECO:0000313" key="3">
    <source>
        <dbReference type="EMBL" id="KIM80541.1"/>
    </source>
</evidence>
<sequence length="325" mass="36692">MTTNDTQTSTSGVKRELDHSDESQSASKRSKPSSGLNQHPIFWDSYGDVIIQVEDTLFKLQGATLARQSEYFSKLLDDGEDENVPKSKEVDDLPVHKISMTNVQDFEALLTAMDSSVLVSYLLERPPFEVVASILRISTVLDFPKLRDYAVNCMKDVWSDKLDRFSTTPKWLEHSAVAVQLARQYDVPVILKRALYELVRGSIFLEGTGKYISKADMVLLARASDSISNEWWNIMLREKSTPCVQKQSLGGTSSICSGFPAIRSTLPGNADFLIHRAKDPIIGFTSAMNAPWHPVCQSCLEAKRASWRKQRLSFWSKLDDWFELE</sequence>